<keyword evidence="2" id="KW-0808">Transferase</keyword>
<keyword evidence="5" id="KW-0812">Transmembrane</keyword>
<evidence type="ECO:0000256" key="5">
    <source>
        <dbReference type="SAM" id="Phobius"/>
    </source>
</evidence>
<dbReference type="GO" id="GO:0005737">
    <property type="term" value="C:cytoplasm"/>
    <property type="evidence" value="ECO:0007669"/>
    <property type="project" value="TreeGrafter"/>
</dbReference>
<accession>A0A4D9F2P1</accession>
<name>A0A4D9F2P1_9SAUR</name>
<keyword evidence="4" id="KW-0443">Lipid metabolism</keyword>
<dbReference type="PANTHER" id="PTHR13943:SF31">
    <property type="entry name" value="PHOSPHOLIPASE A AND ACYLTRANSFERASE 3"/>
    <property type="match status" value="1"/>
</dbReference>
<evidence type="ECO:0000259" key="6">
    <source>
        <dbReference type="PROSITE" id="PS51934"/>
    </source>
</evidence>
<protein>
    <submittedName>
        <fullName evidence="7">Alpha-methylacyl-CoA racemase</fullName>
    </submittedName>
</protein>
<dbReference type="AlphaFoldDB" id="A0A4D9F2P1"/>
<reference evidence="7 8" key="2">
    <citation type="submission" date="2019-04" db="EMBL/GenBank/DDBJ databases">
        <title>The genome sequence of big-headed turtle.</title>
        <authorList>
            <person name="Gong S."/>
        </authorList>
    </citation>
    <scope>NUCLEOTIDE SEQUENCE [LARGE SCALE GENOMIC DNA]</scope>
    <source>
        <strain evidence="7">DO16091913</strain>
        <tissue evidence="7">Muscle</tissue>
    </source>
</reference>
<dbReference type="Gene3D" id="3.90.1720.10">
    <property type="entry name" value="endopeptidase domain like (from Nostoc punctiforme)"/>
    <property type="match status" value="1"/>
</dbReference>
<dbReference type="STRING" id="55544.A0A4D9F2P1"/>
<keyword evidence="8" id="KW-1185">Reference proteome</keyword>
<evidence type="ECO:0000313" key="7">
    <source>
        <dbReference type="EMBL" id="TFK12214.1"/>
    </source>
</evidence>
<dbReference type="PANTHER" id="PTHR13943">
    <property type="entry name" value="HRAS-LIKE SUPPRESSOR - RELATED"/>
    <property type="match status" value="1"/>
</dbReference>
<dbReference type="InterPro" id="IPR051496">
    <property type="entry name" value="H-rev107_PLA/AT"/>
</dbReference>
<dbReference type="EMBL" id="QXTE01000025">
    <property type="protein sequence ID" value="TFK12214.1"/>
    <property type="molecule type" value="Genomic_DNA"/>
</dbReference>
<reference evidence="7 8" key="1">
    <citation type="submission" date="2019-04" db="EMBL/GenBank/DDBJ databases">
        <title>Draft genome of the big-headed turtle Platysternon megacephalum.</title>
        <authorList>
            <person name="Gong S."/>
        </authorList>
    </citation>
    <scope>NUCLEOTIDE SEQUENCE [LARGE SCALE GENOMIC DNA]</scope>
    <source>
        <strain evidence="7">DO16091913</strain>
        <tissue evidence="7">Muscle</tissue>
    </source>
</reference>
<organism evidence="7 8">
    <name type="scientific">Platysternon megacephalum</name>
    <name type="common">big-headed turtle</name>
    <dbReference type="NCBI Taxonomy" id="55544"/>
    <lineage>
        <taxon>Eukaryota</taxon>
        <taxon>Metazoa</taxon>
        <taxon>Chordata</taxon>
        <taxon>Craniata</taxon>
        <taxon>Vertebrata</taxon>
        <taxon>Euteleostomi</taxon>
        <taxon>Archelosauria</taxon>
        <taxon>Testudinata</taxon>
        <taxon>Testudines</taxon>
        <taxon>Cryptodira</taxon>
        <taxon>Durocryptodira</taxon>
        <taxon>Testudinoidea</taxon>
        <taxon>Platysternidae</taxon>
        <taxon>Platysternon</taxon>
    </lineage>
</organism>
<sequence>MEMPPLFEEPNPGDLIEISRFGYQHWALYVGNGYVIHLAPPSEYAGAGSSSIMSVLTDRAMVKKERLRDVAGGDRYRVNNKYDWRCSPLPVSKIVMEAESLVGQEMLYSLTSENCEHFVTKLRYGQPMCDQVRNTMLTVGVAGLGLATLGIIGAMVTRSRRQNQ</sequence>
<dbReference type="GO" id="GO:0070292">
    <property type="term" value="P:N-acylphosphatidylethanolamine metabolic process"/>
    <property type="evidence" value="ECO:0007669"/>
    <property type="project" value="TreeGrafter"/>
</dbReference>
<dbReference type="GO" id="GO:0004623">
    <property type="term" value="F:phospholipase A2 activity"/>
    <property type="evidence" value="ECO:0007669"/>
    <property type="project" value="TreeGrafter"/>
</dbReference>
<comment type="similarity">
    <text evidence="1">Belongs to the H-rev107 family.</text>
</comment>
<gene>
    <name evidence="7" type="ORF">DR999_PMT04661</name>
</gene>
<dbReference type="OrthoDB" id="421951at2759"/>
<evidence type="ECO:0000256" key="3">
    <source>
        <dbReference type="ARBA" id="ARBA00022801"/>
    </source>
</evidence>
<comment type="caution">
    <text evidence="7">The sequence shown here is derived from an EMBL/GenBank/DDBJ whole genome shotgun (WGS) entry which is preliminary data.</text>
</comment>
<evidence type="ECO:0000256" key="2">
    <source>
        <dbReference type="ARBA" id="ARBA00022679"/>
    </source>
</evidence>
<dbReference type="FunFam" id="3.90.1720.10:FF:000002">
    <property type="entry name" value="HRAS like suppressor 2"/>
    <property type="match status" value="1"/>
</dbReference>
<dbReference type="PROSITE" id="PS51934">
    <property type="entry name" value="LRAT"/>
    <property type="match status" value="1"/>
</dbReference>
<keyword evidence="5" id="KW-1133">Transmembrane helix</keyword>
<keyword evidence="3" id="KW-0378">Hydrolase</keyword>
<dbReference type="Pfam" id="PF04970">
    <property type="entry name" value="LRAT"/>
    <property type="match status" value="1"/>
</dbReference>
<feature type="transmembrane region" description="Helical" evidence="5">
    <location>
        <begin position="136"/>
        <end position="156"/>
    </location>
</feature>
<evidence type="ECO:0000256" key="4">
    <source>
        <dbReference type="ARBA" id="ARBA00023098"/>
    </source>
</evidence>
<dbReference type="GO" id="GO:0008970">
    <property type="term" value="F:phospholipase A1 activity"/>
    <property type="evidence" value="ECO:0007669"/>
    <property type="project" value="TreeGrafter"/>
</dbReference>
<proteinExistence type="inferred from homology"/>
<keyword evidence="5" id="KW-0472">Membrane</keyword>
<evidence type="ECO:0000313" key="8">
    <source>
        <dbReference type="Proteomes" id="UP000297703"/>
    </source>
</evidence>
<feature type="domain" description="LRAT" evidence="6">
    <location>
        <begin position="15"/>
        <end position="131"/>
    </location>
</feature>
<dbReference type="Proteomes" id="UP000297703">
    <property type="component" value="Unassembled WGS sequence"/>
</dbReference>
<evidence type="ECO:0000256" key="1">
    <source>
        <dbReference type="ARBA" id="ARBA00007824"/>
    </source>
</evidence>
<dbReference type="InterPro" id="IPR007053">
    <property type="entry name" value="LRAT_dom"/>
</dbReference>
<dbReference type="GO" id="GO:0016410">
    <property type="term" value="F:N-acyltransferase activity"/>
    <property type="evidence" value="ECO:0007669"/>
    <property type="project" value="TreeGrafter"/>
</dbReference>